<evidence type="ECO:0000313" key="1">
    <source>
        <dbReference type="EMBL" id="KAJ4448328.1"/>
    </source>
</evidence>
<comment type="caution">
    <text evidence="1">The sequence shown here is derived from an EMBL/GenBank/DDBJ whole genome shotgun (WGS) entry which is preliminary data.</text>
</comment>
<gene>
    <name evidence="1" type="ORF">ANN_10343</name>
</gene>
<evidence type="ECO:0000313" key="2">
    <source>
        <dbReference type="Proteomes" id="UP001148838"/>
    </source>
</evidence>
<dbReference type="Proteomes" id="UP001148838">
    <property type="component" value="Unassembled WGS sequence"/>
</dbReference>
<protein>
    <submittedName>
        <fullName evidence="1">Uncharacterized protein</fullName>
    </submittedName>
</protein>
<organism evidence="1 2">
    <name type="scientific">Periplaneta americana</name>
    <name type="common">American cockroach</name>
    <name type="synonym">Blatta americana</name>
    <dbReference type="NCBI Taxonomy" id="6978"/>
    <lineage>
        <taxon>Eukaryota</taxon>
        <taxon>Metazoa</taxon>
        <taxon>Ecdysozoa</taxon>
        <taxon>Arthropoda</taxon>
        <taxon>Hexapoda</taxon>
        <taxon>Insecta</taxon>
        <taxon>Pterygota</taxon>
        <taxon>Neoptera</taxon>
        <taxon>Polyneoptera</taxon>
        <taxon>Dictyoptera</taxon>
        <taxon>Blattodea</taxon>
        <taxon>Blattoidea</taxon>
        <taxon>Blattidae</taxon>
        <taxon>Blattinae</taxon>
        <taxon>Periplaneta</taxon>
    </lineage>
</organism>
<name>A0ABQ8TPU3_PERAM</name>
<keyword evidence="2" id="KW-1185">Reference proteome</keyword>
<sequence length="537" mass="63894">METDVVYETKSKIIRHRQETYVLFTGSDLKDLKFQIQKFFYRQMYMSLATNKFFIVVTGNIKKDPKKVAKSVQLFMWYRHKLSNILVLIPNFNVSTLDVYTWLPFSSETQCNRQLDVVRVSQMTCDNFKHNSNEYLNDVSQNHKSFHGCAISVYTFVEDYVMTPHNSVDEIFYRENYETVLLKIILRKLNLSYEFMPYLERKFHPFALNVCMVAPHDVVVFISRVYKFWHTIRLVANKRAGCAKTAAMETDVVYETKSKIIRHRQETYVLFTGSDLKDLKFQIQKFFYRQMYMSLATNKFFIVVTGNVKKDPKKVAESVQLFMWYRHKLSNILVLIPNFNVSTLDVYTWLPFSSETQCNRQLDVVRVSQMTCDNFKHNSNEYLMDVSQNHKSFHGCAISVYTFVEDYVMTPHNSVDEVFYRENYETVLLKIILQKLNLSYEFMPYLERKFHPFALNVCMDPGKEEQISTFDQILNSELNITSHRNSIELILSNSGDEKFEGLKERVQNCDYYRKCFHRIDVFKDVTYFTKNEYYTFF</sequence>
<accession>A0ABQ8TPU3</accession>
<dbReference type="EMBL" id="JAJSOF020000005">
    <property type="protein sequence ID" value="KAJ4448328.1"/>
    <property type="molecule type" value="Genomic_DNA"/>
</dbReference>
<reference evidence="1 2" key="1">
    <citation type="journal article" date="2022" name="Allergy">
        <title>Genome assembly and annotation of Periplaneta americana reveal a comprehensive cockroach allergen profile.</title>
        <authorList>
            <person name="Wang L."/>
            <person name="Xiong Q."/>
            <person name="Saelim N."/>
            <person name="Wang L."/>
            <person name="Nong W."/>
            <person name="Wan A.T."/>
            <person name="Shi M."/>
            <person name="Liu X."/>
            <person name="Cao Q."/>
            <person name="Hui J.H.L."/>
            <person name="Sookrung N."/>
            <person name="Leung T.F."/>
            <person name="Tungtrongchitr A."/>
            <person name="Tsui S.K.W."/>
        </authorList>
    </citation>
    <scope>NUCLEOTIDE SEQUENCE [LARGE SCALE GENOMIC DNA]</scope>
    <source>
        <strain evidence="1">PWHHKU_190912</strain>
    </source>
</reference>
<proteinExistence type="predicted"/>